<dbReference type="HOGENOM" id="CLU_008722_3_1_1"/>
<evidence type="ECO:0000313" key="4">
    <source>
        <dbReference type="Proteomes" id="UP000000305"/>
    </source>
</evidence>
<reference evidence="3 4" key="1">
    <citation type="journal article" date="2011" name="Science">
        <title>The ecoresponsive genome of Daphnia pulex.</title>
        <authorList>
            <person name="Colbourne J.K."/>
            <person name="Pfrender M.E."/>
            <person name="Gilbert D."/>
            <person name="Thomas W.K."/>
            <person name="Tucker A."/>
            <person name="Oakley T.H."/>
            <person name="Tokishita S."/>
            <person name="Aerts A."/>
            <person name="Arnold G.J."/>
            <person name="Basu M.K."/>
            <person name="Bauer D.J."/>
            <person name="Caceres C.E."/>
            <person name="Carmel L."/>
            <person name="Casola C."/>
            <person name="Choi J.H."/>
            <person name="Detter J.C."/>
            <person name="Dong Q."/>
            <person name="Dusheyko S."/>
            <person name="Eads B.D."/>
            <person name="Frohlich T."/>
            <person name="Geiler-Samerotte K.A."/>
            <person name="Gerlach D."/>
            <person name="Hatcher P."/>
            <person name="Jogdeo S."/>
            <person name="Krijgsveld J."/>
            <person name="Kriventseva E.V."/>
            <person name="Kultz D."/>
            <person name="Laforsch C."/>
            <person name="Lindquist E."/>
            <person name="Lopez J."/>
            <person name="Manak J.R."/>
            <person name="Muller J."/>
            <person name="Pangilinan J."/>
            <person name="Patwardhan R.P."/>
            <person name="Pitluck S."/>
            <person name="Pritham E.J."/>
            <person name="Rechtsteiner A."/>
            <person name="Rho M."/>
            <person name="Rogozin I.B."/>
            <person name="Sakarya O."/>
            <person name="Salamov A."/>
            <person name="Schaack S."/>
            <person name="Shapiro H."/>
            <person name="Shiga Y."/>
            <person name="Skalitzky C."/>
            <person name="Smith Z."/>
            <person name="Souvorov A."/>
            <person name="Sung W."/>
            <person name="Tang Z."/>
            <person name="Tsuchiya D."/>
            <person name="Tu H."/>
            <person name="Vos H."/>
            <person name="Wang M."/>
            <person name="Wolf Y.I."/>
            <person name="Yamagata H."/>
            <person name="Yamada T."/>
            <person name="Ye Y."/>
            <person name="Shaw J.R."/>
            <person name="Andrews J."/>
            <person name="Crease T.J."/>
            <person name="Tang H."/>
            <person name="Lucas S.M."/>
            <person name="Robertson H.M."/>
            <person name="Bork P."/>
            <person name="Koonin E.V."/>
            <person name="Zdobnov E.M."/>
            <person name="Grigoriev I.V."/>
            <person name="Lynch M."/>
            <person name="Boore J.L."/>
        </authorList>
    </citation>
    <scope>NUCLEOTIDE SEQUENCE [LARGE SCALE GENOMIC DNA]</scope>
</reference>
<dbReference type="InterPro" id="IPR015915">
    <property type="entry name" value="Kelch-typ_b-propeller"/>
</dbReference>
<dbReference type="CDD" id="cd15482">
    <property type="entry name" value="Sialidase_non-viral"/>
    <property type="match status" value="1"/>
</dbReference>
<dbReference type="OrthoDB" id="4447at2759"/>
<keyword evidence="4" id="KW-1185">Reference proteome</keyword>
<accession>E9GES8</accession>
<dbReference type="KEGG" id="dpx:DAPPUDRAFT_302849"/>
<dbReference type="Proteomes" id="UP000000305">
    <property type="component" value="Unassembled WGS sequence"/>
</dbReference>
<dbReference type="InParanoid" id="E9GES8"/>
<name>E9GES8_DAPPU</name>
<dbReference type="OMA" id="PSPRVGC"/>
<feature type="coiled-coil region" evidence="1">
    <location>
        <begin position="18"/>
        <end position="60"/>
    </location>
</feature>
<dbReference type="EMBL" id="GL732541">
    <property type="protein sequence ID" value="EFX82027.1"/>
    <property type="molecule type" value="Genomic_DNA"/>
</dbReference>
<sequence length="520" mass="57785">MGKKDKSKKGKGAEKTIAKTLKKQTTKLKKELAAKGEEDLEQVIKELEEADRKKNAIVEDLLKDGPSRRANFSLNAHFEKDEIVMFGGEYFNGQKTYVYGDLVLYNLKKKTWLKIQAPGAAPPRCAHQAVLTAGEGGQLWIFGGEYASPSQSQFYHYKDLWVFYLKTKKWEKINATLGPSSRSGHRMVLCKKNLVVFGGYHDNGLDYKYYNDVHLFDLESRTWRKIEPSGTAPSARSGCQMVTLPDGRILITGGYSKNKVKKDVDKGIIHSDAFLLFPDKHDTNGTKWKWQSVKLTGTKPSPRTGMSVVANTIGNRAYFFGGVHDEEEDEENISGSFFNDLYCLDLEKLNFNRIILDGVKAKKEASETEESTSAMPQEAEQAEPSELVEQPIVHNDGIFTLTIGPSSTTNAESAIAGASGTTAVNVTMPSPRMGSGLCVKHGLLYLYGGIVEDGDKQYTLNDMFALDLHKGVEWDELIHDEQAKSEWIDSDSESSGMDSDGSSDSNDDDEEESDEAMEEN</sequence>
<dbReference type="AlphaFoldDB" id="E9GES8"/>
<evidence type="ECO:0000313" key="3">
    <source>
        <dbReference type="EMBL" id="EFX82027.1"/>
    </source>
</evidence>
<evidence type="ECO:0008006" key="5">
    <source>
        <dbReference type="Google" id="ProtNLM"/>
    </source>
</evidence>
<dbReference type="STRING" id="6669.E9GES8"/>
<dbReference type="SUPFAM" id="SSF117281">
    <property type="entry name" value="Kelch motif"/>
    <property type="match status" value="1"/>
</dbReference>
<dbReference type="eggNOG" id="KOG1230">
    <property type="taxonomic scope" value="Eukaryota"/>
</dbReference>
<dbReference type="Pfam" id="PF13415">
    <property type="entry name" value="Beta-prop_FBX42"/>
    <property type="match status" value="1"/>
</dbReference>
<dbReference type="InterPro" id="IPR052588">
    <property type="entry name" value="Kelch_domain_protein"/>
</dbReference>
<evidence type="ECO:0000256" key="2">
    <source>
        <dbReference type="SAM" id="MobiDB-lite"/>
    </source>
</evidence>
<proteinExistence type="predicted"/>
<organism evidence="3 4">
    <name type="scientific">Daphnia pulex</name>
    <name type="common">Water flea</name>
    <dbReference type="NCBI Taxonomy" id="6669"/>
    <lineage>
        <taxon>Eukaryota</taxon>
        <taxon>Metazoa</taxon>
        <taxon>Ecdysozoa</taxon>
        <taxon>Arthropoda</taxon>
        <taxon>Crustacea</taxon>
        <taxon>Branchiopoda</taxon>
        <taxon>Diplostraca</taxon>
        <taxon>Cladocera</taxon>
        <taxon>Anomopoda</taxon>
        <taxon>Daphniidae</taxon>
        <taxon>Daphnia</taxon>
    </lineage>
</organism>
<feature type="compositionally biased region" description="Low complexity" evidence="2">
    <location>
        <begin position="493"/>
        <end position="504"/>
    </location>
</feature>
<feature type="compositionally biased region" description="Acidic residues" evidence="2">
    <location>
        <begin position="505"/>
        <end position="520"/>
    </location>
</feature>
<evidence type="ECO:0000256" key="1">
    <source>
        <dbReference type="SAM" id="Coils"/>
    </source>
</evidence>
<dbReference type="PANTHER" id="PTHR46063:SF1">
    <property type="entry name" value="KELCH DOMAIN-CONTAINING PROTEIN 4"/>
    <property type="match status" value="1"/>
</dbReference>
<dbReference type="PANTHER" id="PTHR46063">
    <property type="entry name" value="KELCH DOMAIN-CONTAINING PROTEIN"/>
    <property type="match status" value="1"/>
</dbReference>
<dbReference type="Gene3D" id="2.120.10.80">
    <property type="entry name" value="Kelch-type beta propeller"/>
    <property type="match status" value="3"/>
</dbReference>
<feature type="region of interest" description="Disordered" evidence="2">
    <location>
        <begin position="483"/>
        <end position="520"/>
    </location>
</feature>
<dbReference type="PhylomeDB" id="E9GES8"/>
<dbReference type="FunCoup" id="E9GES8">
    <property type="interactions" value="1467"/>
</dbReference>
<gene>
    <name evidence="3" type="ORF">DAPPUDRAFT_302849</name>
</gene>
<protein>
    <recommendedName>
        <fullName evidence="5">Kelch domain-containing protein 4</fullName>
    </recommendedName>
</protein>
<keyword evidence="1" id="KW-0175">Coiled coil</keyword>